<keyword evidence="3" id="KW-1185">Reference proteome</keyword>
<dbReference type="AlphaFoldDB" id="A0A0E0R059"/>
<dbReference type="EnsemblPlants" id="ORUFI10G13300.1">
    <property type="protein sequence ID" value="ORUFI10G13300.1"/>
    <property type="gene ID" value="ORUFI10G13300"/>
</dbReference>
<proteinExistence type="predicted"/>
<evidence type="ECO:0000313" key="3">
    <source>
        <dbReference type="Proteomes" id="UP000008022"/>
    </source>
</evidence>
<name>A0A0E0R059_ORYRU</name>
<dbReference type="Proteomes" id="UP000008022">
    <property type="component" value="Unassembled WGS sequence"/>
</dbReference>
<dbReference type="Gramene" id="ORUFI10G13300.1">
    <property type="protein sequence ID" value="ORUFI10G13300.1"/>
    <property type="gene ID" value="ORUFI10G13300"/>
</dbReference>
<evidence type="ECO:0000256" key="1">
    <source>
        <dbReference type="SAM" id="MobiDB-lite"/>
    </source>
</evidence>
<protein>
    <submittedName>
        <fullName evidence="2">Uncharacterized protein</fullName>
    </submittedName>
</protein>
<sequence length="106" mass="10794">MPPPLRSDAAVALAIGPRGHEAYMVAKTRAAGGAGEEEARVGGEAGEGEEGRGSGAYARPGWPPTSPTINTSSTVPTPLLPAALPPLPGPATLPSPRHRTGKQRRK</sequence>
<organism evidence="2 3">
    <name type="scientific">Oryza rufipogon</name>
    <name type="common">Brownbeard rice</name>
    <name type="synonym">Asian wild rice</name>
    <dbReference type="NCBI Taxonomy" id="4529"/>
    <lineage>
        <taxon>Eukaryota</taxon>
        <taxon>Viridiplantae</taxon>
        <taxon>Streptophyta</taxon>
        <taxon>Embryophyta</taxon>
        <taxon>Tracheophyta</taxon>
        <taxon>Spermatophyta</taxon>
        <taxon>Magnoliopsida</taxon>
        <taxon>Liliopsida</taxon>
        <taxon>Poales</taxon>
        <taxon>Poaceae</taxon>
        <taxon>BOP clade</taxon>
        <taxon>Oryzoideae</taxon>
        <taxon>Oryzeae</taxon>
        <taxon>Oryzinae</taxon>
        <taxon>Oryza</taxon>
    </lineage>
</organism>
<feature type="compositionally biased region" description="Pro residues" evidence="1">
    <location>
        <begin position="83"/>
        <end position="93"/>
    </location>
</feature>
<accession>A0A0E0R059</accession>
<feature type="compositionally biased region" description="Basic residues" evidence="1">
    <location>
        <begin position="96"/>
        <end position="106"/>
    </location>
</feature>
<reference evidence="3" key="1">
    <citation type="submission" date="2013-06" db="EMBL/GenBank/DDBJ databases">
        <authorList>
            <person name="Zhao Q."/>
        </authorList>
    </citation>
    <scope>NUCLEOTIDE SEQUENCE</scope>
    <source>
        <strain evidence="3">cv. W1943</strain>
    </source>
</reference>
<feature type="compositionally biased region" description="Low complexity" evidence="1">
    <location>
        <begin position="67"/>
        <end position="82"/>
    </location>
</feature>
<dbReference type="HOGENOM" id="CLU_2227578_0_0_1"/>
<evidence type="ECO:0000313" key="2">
    <source>
        <dbReference type="EnsemblPlants" id="ORUFI10G13300.1"/>
    </source>
</evidence>
<feature type="region of interest" description="Disordered" evidence="1">
    <location>
        <begin position="29"/>
        <end position="106"/>
    </location>
</feature>
<reference evidence="2" key="2">
    <citation type="submission" date="2015-06" db="UniProtKB">
        <authorList>
            <consortium name="EnsemblPlants"/>
        </authorList>
    </citation>
    <scope>IDENTIFICATION</scope>
</reference>